<sequence length="168" mass="18699">MSKVVDYRISASLSHLFAMLLIYCSPIDRDINEFKLILEIIKASALAKEAKDVYFERNNIVSEDDLLLQNKLSIAKRRAYNVILDRIFSNKYGAFFIDGPRKIGKSFLYRALLATIRYGGFIASTTASSGVAGSLLPGGRIAHSILNFQSISMESSVITSVNKVLWNP</sequence>
<gene>
    <name evidence="3" type="ORF">H5410_002522</name>
</gene>
<keyword evidence="1" id="KW-0547">Nucleotide-binding</keyword>
<comment type="catalytic activity">
    <reaction evidence="1">
        <text>ATP + H2O = ADP + phosphate + H(+)</text>
        <dbReference type="Rhea" id="RHEA:13065"/>
        <dbReference type="ChEBI" id="CHEBI:15377"/>
        <dbReference type="ChEBI" id="CHEBI:15378"/>
        <dbReference type="ChEBI" id="CHEBI:30616"/>
        <dbReference type="ChEBI" id="CHEBI:43474"/>
        <dbReference type="ChEBI" id="CHEBI:456216"/>
        <dbReference type="EC" id="5.6.2.3"/>
    </reaction>
</comment>
<dbReference type="OrthoDB" id="1303239at2759"/>
<dbReference type="Pfam" id="PF05970">
    <property type="entry name" value="PIF1"/>
    <property type="match status" value="1"/>
</dbReference>
<dbReference type="GO" id="GO:0005524">
    <property type="term" value="F:ATP binding"/>
    <property type="evidence" value="ECO:0007669"/>
    <property type="project" value="UniProtKB-KW"/>
</dbReference>
<dbReference type="PANTHER" id="PTHR10492:SF57">
    <property type="entry name" value="ATP-DEPENDENT DNA HELICASE"/>
    <property type="match status" value="1"/>
</dbReference>
<keyword evidence="4" id="KW-1185">Reference proteome</keyword>
<dbReference type="AlphaFoldDB" id="A0A9J6B206"/>
<dbReference type="GO" id="GO:0043139">
    <property type="term" value="F:5'-3' DNA helicase activity"/>
    <property type="evidence" value="ECO:0007669"/>
    <property type="project" value="UniProtKB-EC"/>
</dbReference>
<evidence type="ECO:0000256" key="1">
    <source>
        <dbReference type="RuleBase" id="RU363044"/>
    </source>
</evidence>
<organism evidence="3 4">
    <name type="scientific">Solanum commersonii</name>
    <name type="common">Commerson's wild potato</name>
    <name type="synonym">Commerson's nightshade</name>
    <dbReference type="NCBI Taxonomy" id="4109"/>
    <lineage>
        <taxon>Eukaryota</taxon>
        <taxon>Viridiplantae</taxon>
        <taxon>Streptophyta</taxon>
        <taxon>Embryophyta</taxon>
        <taxon>Tracheophyta</taxon>
        <taxon>Spermatophyta</taxon>
        <taxon>Magnoliopsida</taxon>
        <taxon>eudicotyledons</taxon>
        <taxon>Gunneridae</taxon>
        <taxon>Pentapetalae</taxon>
        <taxon>asterids</taxon>
        <taxon>lamiids</taxon>
        <taxon>Solanales</taxon>
        <taxon>Solanaceae</taxon>
        <taxon>Solanoideae</taxon>
        <taxon>Solaneae</taxon>
        <taxon>Solanum</taxon>
    </lineage>
</organism>
<keyword evidence="1" id="KW-0233">DNA recombination</keyword>
<keyword evidence="1" id="KW-0378">Hydrolase</keyword>
<dbReference type="Proteomes" id="UP000824120">
    <property type="component" value="Chromosome 1"/>
</dbReference>
<protein>
    <recommendedName>
        <fullName evidence="1">ATP-dependent DNA helicase</fullName>
        <ecNumber evidence="1">5.6.2.3</ecNumber>
    </recommendedName>
</protein>
<comment type="caution">
    <text evidence="3">The sequence shown here is derived from an EMBL/GenBank/DDBJ whole genome shotgun (WGS) entry which is preliminary data.</text>
</comment>
<comment type="similarity">
    <text evidence="1">Belongs to the helicase family.</text>
</comment>
<keyword evidence="1" id="KW-0347">Helicase</keyword>
<dbReference type="GO" id="GO:0000723">
    <property type="term" value="P:telomere maintenance"/>
    <property type="evidence" value="ECO:0007669"/>
    <property type="project" value="InterPro"/>
</dbReference>
<evidence type="ECO:0000313" key="4">
    <source>
        <dbReference type="Proteomes" id="UP000824120"/>
    </source>
</evidence>
<proteinExistence type="inferred from homology"/>
<dbReference type="EMBL" id="JACXVP010000001">
    <property type="protein sequence ID" value="KAG5630805.1"/>
    <property type="molecule type" value="Genomic_DNA"/>
</dbReference>
<evidence type="ECO:0000313" key="3">
    <source>
        <dbReference type="EMBL" id="KAG5630805.1"/>
    </source>
</evidence>
<keyword evidence="1" id="KW-0067">ATP-binding</keyword>
<dbReference type="PANTHER" id="PTHR10492">
    <property type="match status" value="1"/>
</dbReference>
<dbReference type="GO" id="GO:0016787">
    <property type="term" value="F:hydrolase activity"/>
    <property type="evidence" value="ECO:0007669"/>
    <property type="project" value="UniProtKB-KW"/>
</dbReference>
<keyword evidence="1" id="KW-0227">DNA damage</keyword>
<comment type="cofactor">
    <cofactor evidence="1">
        <name>Mg(2+)</name>
        <dbReference type="ChEBI" id="CHEBI:18420"/>
    </cofactor>
</comment>
<reference evidence="3 4" key="1">
    <citation type="submission" date="2020-09" db="EMBL/GenBank/DDBJ databases">
        <title>De no assembly of potato wild relative species, Solanum commersonii.</title>
        <authorList>
            <person name="Cho K."/>
        </authorList>
    </citation>
    <scope>NUCLEOTIDE SEQUENCE [LARGE SCALE GENOMIC DNA]</scope>
    <source>
        <strain evidence="3">LZ3.2</strain>
        <tissue evidence="3">Leaf</tissue>
    </source>
</reference>
<feature type="domain" description="DNA helicase Pif1-like DEAD-box helicase" evidence="2">
    <location>
        <begin position="72"/>
        <end position="158"/>
    </location>
</feature>
<dbReference type="GO" id="GO:0006281">
    <property type="term" value="P:DNA repair"/>
    <property type="evidence" value="ECO:0007669"/>
    <property type="project" value="UniProtKB-KW"/>
</dbReference>
<dbReference type="GO" id="GO:0006310">
    <property type="term" value="P:DNA recombination"/>
    <property type="evidence" value="ECO:0007669"/>
    <property type="project" value="UniProtKB-KW"/>
</dbReference>
<keyword evidence="1" id="KW-0234">DNA repair</keyword>
<dbReference type="InterPro" id="IPR010285">
    <property type="entry name" value="DNA_helicase_pif1-like_DEAD"/>
</dbReference>
<dbReference type="EC" id="5.6.2.3" evidence="1"/>
<accession>A0A9J6B206</accession>
<name>A0A9J6B206_SOLCO</name>
<evidence type="ECO:0000259" key="2">
    <source>
        <dbReference type="Pfam" id="PF05970"/>
    </source>
</evidence>